<keyword evidence="9" id="KW-1185">Reference proteome</keyword>
<evidence type="ECO:0000313" key="8">
    <source>
        <dbReference type="EMBL" id="GEB35699.1"/>
    </source>
</evidence>
<evidence type="ECO:0000259" key="7">
    <source>
        <dbReference type="PROSITE" id="PS50983"/>
    </source>
</evidence>
<evidence type="ECO:0000313" key="9">
    <source>
        <dbReference type="Proteomes" id="UP000316882"/>
    </source>
</evidence>
<evidence type="ECO:0000256" key="3">
    <source>
        <dbReference type="ARBA" id="ARBA00022448"/>
    </source>
</evidence>
<dbReference type="InterPro" id="IPR051313">
    <property type="entry name" value="Bact_iron-sidero_bind"/>
</dbReference>
<dbReference type="PROSITE" id="PS50983">
    <property type="entry name" value="FE_B12_PBP"/>
    <property type="match status" value="1"/>
</dbReference>
<dbReference type="Gene3D" id="3.40.50.1980">
    <property type="entry name" value="Nitrogenase molybdenum iron protein domain"/>
    <property type="match status" value="2"/>
</dbReference>
<name>A0A4Y3PWD8_BREPA</name>
<evidence type="ECO:0000256" key="4">
    <source>
        <dbReference type="ARBA" id="ARBA00022729"/>
    </source>
</evidence>
<dbReference type="GO" id="GO:0030288">
    <property type="term" value="C:outer membrane-bounded periplasmic space"/>
    <property type="evidence" value="ECO:0007669"/>
    <property type="project" value="TreeGrafter"/>
</dbReference>
<accession>A0A4Y3PWD8</accession>
<dbReference type="GO" id="GO:1901678">
    <property type="term" value="P:iron coordination entity transport"/>
    <property type="evidence" value="ECO:0007669"/>
    <property type="project" value="UniProtKB-ARBA"/>
</dbReference>
<comment type="similarity">
    <text evidence="2">Belongs to the bacterial solute-binding protein 8 family.</text>
</comment>
<evidence type="ECO:0000256" key="1">
    <source>
        <dbReference type="ARBA" id="ARBA00004196"/>
    </source>
</evidence>
<comment type="caution">
    <text evidence="8">The sequence shown here is derived from an EMBL/GenBank/DDBJ whole genome shotgun (WGS) entry which is preliminary data.</text>
</comment>
<dbReference type="EMBL" id="BJMH01000050">
    <property type="protein sequence ID" value="GEB35699.1"/>
    <property type="molecule type" value="Genomic_DNA"/>
</dbReference>
<dbReference type="PANTHER" id="PTHR30532">
    <property type="entry name" value="IRON III DICITRATE-BINDING PERIPLASMIC PROTEIN"/>
    <property type="match status" value="1"/>
</dbReference>
<sequence length="329" mass="36097">MAKNASFWFKLVFLAALLVTGCSSNGSSEKAAPREQSNQTATTAAATTQDNTATAVAYPKTIKHLAGETVIPQKPLKIATPYIAFVDYLAVLDEYPIAAQGVATIQRNFPVLSKRLENKDIADLGMEVDLEKLLAMAPDVIIAANDMTDQYESLSRIAPTVILPQAGDWRETLEQIAQVIGKEDKAKSVLADFDRKSAEYKEKLAFRSQESVMFVMYNEKDTFTTWNDGRFDPFYVGLGLKRVDGNQAQGQLSIESLAALNPNHLFVINNWQTPIAGGVKAALKDNKVWNSLNAVKNNHVYELKDPSLPGPMALAKIQGIEDIMQAMGQ</sequence>
<dbReference type="PROSITE" id="PS51257">
    <property type="entry name" value="PROKAR_LIPOPROTEIN"/>
    <property type="match status" value="1"/>
</dbReference>
<evidence type="ECO:0000256" key="5">
    <source>
        <dbReference type="SAM" id="MobiDB-lite"/>
    </source>
</evidence>
<dbReference type="Proteomes" id="UP000316882">
    <property type="component" value="Unassembled WGS sequence"/>
</dbReference>
<dbReference type="InterPro" id="IPR002491">
    <property type="entry name" value="ABC_transptr_periplasmic_BD"/>
</dbReference>
<keyword evidence="3" id="KW-0813">Transport</keyword>
<comment type="subcellular location">
    <subcellularLocation>
        <location evidence="1">Cell envelope</location>
    </subcellularLocation>
</comment>
<dbReference type="PANTHER" id="PTHR30532:SF24">
    <property type="entry name" value="FERRIC ENTEROBACTIN-BINDING PERIPLASMIC PROTEIN FEPB"/>
    <property type="match status" value="1"/>
</dbReference>
<dbReference type="AlphaFoldDB" id="A0A4Y3PWD8"/>
<feature type="domain" description="Fe/B12 periplasmic-binding" evidence="7">
    <location>
        <begin position="77"/>
        <end position="329"/>
    </location>
</feature>
<evidence type="ECO:0000256" key="2">
    <source>
        <dbReference type="ARBA" id="ARBA00008814"/>
    </source>
</evidence>
<reference evidence="8 9" key="1">
    <citation type="submission" date="2019-06" db="EMBL/GenBank/DDBJ databases">
        <title>Whole genome shotgun sequence of Brevibacillus parabrevis NBRC 12334.</title>
        <authorList>
            <person name="Hosoyama A."/>
            <person name="Uohara A."/>
            <person name="Ohji S."/>
            <person name="Ichikawa N."/>
        </authorList>
    </citation>
    <scope>NUCLEOTIDE SEQUENCE [LARGE SCALE GENOMIC DNA]</scope>
    <source>
        <strain evidence="8 9">NBRC 12334</strain>
    </source>
</reference>
<dbReference type="Pfam" id="PF01497">
    <property type="entry name" value="Peripla_BP_2"/>
    <property type="match status" value="1"/>
</dbReference>
<feature type="region of interest" description="Disordered" evidence="5">
    <location>
        <begin position="27"/>
        <end position="46"/>
    </location>
</feature>
<dbReference type="STRING" id="54914.AV540_11910"/>
<proteinExistence type="inferred from homology"/>
<protein>
    <submittedName>
        <fullName evidence="8">Ferrichrome ABC transporter substrate-binding protein</fullName>
    </submittedName>
</protein>
<feature type="chain" id="PRO_5039116304" evidence="6">
    <location>
        <begin position="27"/>
        <end position="329"/>
    </location>
</feature>
<keyword evidence="4 6" id="KW-0732">Signal</keyword>
<evidence type="ECO:0000256" key="6">
    <source>
        <dbReference type="SAM" id="SignalP"/>
    </source>
</evidence>
<organism evidence="8 9">
    <name type="scientific">Brevibacillus parabrevis</name>
    <dbReference type="NCBI Taxonomy" id="54914"/>
    <lineage>
        <taxon>Bacteria</taxon>
        <taxon>Bacillati</taxon>
        <taxon>Bacillota</taxon>
        <taxon>Bacilli</taxon>
        <taxon>Bacillales</taxon>
        <taxon>Paenibacillaceae</taxon>
        <taxon>Brevibacillus</taxon>
    </lineage>
</organism>
<feature type="signal peptide" evidence="6">
    <location>
        <begin position="1"/>
        <end position="26"/>
    </location>
</feature>
<dbReference type="RefSeq" id="WP_122965443.1">
    <property type="nucleotide sequence ID" value="NZ_BJMH01000050.1"/>
</dbReference>
<gene>
    <name evidence="8" type="primary">fhuD_5</name>
    <name evidence="8" type="ORF">BPA01_52790</name>
</gene>
<dbReference type="SUPFAM" id="SSF53807">
    <property type="entry name" value="Helical backbone' metal receptor"/>
    <property type="match status" value="1"/>
</dbReference>